<organism evidence="4 5">
    <name type="scientific">Limosilactobacillus portuensis</name>
    <dbReference type="NCBI Taxonomy" id="2742601"/>
    <lineage>
        <taxon>Bacteria</taxon>
        <taxon>Bacillati</taxon>
        <taxon>Bacillota</taxon>
        <taxon>Bacilli</taxon>
        <taxon>Lactobacillales</taxon>
        <taxon>Lactobacillaceae</taxon>
        <taxon>Limosilactobacillus</taxon>
    </lineage>
</organism>
<dbReference type="GO" id="GO:0016787">
    <property type="term" value="F:hydrolase activity"/>
    <property type="evidence" value="ECO:0007669"/>
    <property type="project" value="UniProtKB-KW"/>
</dbReference>
<evidence type="ECO:0000313" key="5">
    <source>
        <dbReference type="Proteomes" id="UP001196248"/>
    </source>
</evidence>
<comment type="similarity">
    <text evidence="1">Belongs to the isochorismatase family.</text>
</comment>
<comment type="caution">
    <text evidence="4">The sequence shown here is derived from an EMBL/GenBank/DDBJ whole genome shotgun (WGS) entry which is preliminary data.</text>
</comment>
<keyword evidence="5" id="KW-1185">Reference proteome</keyword>
<dbReference type="EMBL" id="JAHPJJ010000007">
    <property type="protein sequence ID" value="MBU9695031.1"/>
    <property type="molecule type" value="Genomic_DNA"/>
</dbReference>
<dbReference type="Pfam" id="PF00857">
    <property type="entry name" value="Isochorismatase"/>
    <property type="match status" value="1"/>
</dbReference>
<accession>A0ABS6IU21</accession>
<proteinExistence type="inferred from homology"/>
<dbReference type="PANTHER" id="PTHR43540">
    <property type="entry name" value="PEROXYUREIDOACRYLATE/UREIDOACRYLATE AMIDOHYDROLASE-RELATED"/>
    <property type="match status" value="1"/>
</dbReference>
<dbReference type="InterPro" id="IPR000868">
    <property type="entry name" value="Isochorismatase-like_dom"/>
</dbReference>
<protein>
    <submittedName>
        <fullName evidence="4">Cysteine hydrolase</fullName>
    </submittedName>
</protein>
<evidence type="ECO:0000256" key="2">
    <source>
        <dbReference type="ARBA" id="ARBA00022801"/>
    </source>
</evidence>
<dbReference type="InterPro" id="IPR050272">
    <property type="entry name" value="Isochorismatase-like_hydrls"/>
</dbReference>
<dbReference type="PANTHER" id="PTHR43540:SF14">
    <property type="entry name" value="ISOCHORISMATASE"/>
    <property type="match status" value="1"/>
</dbReference>
<dbReference type="InterPro" id="IPR036380">
    <property type="entry name" value="Isochorismatase-like_sf"/>
</dbReference>
<sequence length="163" mass="18988">MTKALLVIDLQNGVCRKPEEIFNLKSLIKLINERIAFFRAQDLPIVFIQHESSSLLKGSTKWKLVSELNYQNNDFYINKTHLNSFYKTKLQEVLNNLQVRELEICGAQTEFCVNTTIKMAHGLGYQLSMKCGASSTFDNQFMTAKQTIKFYEKIWKENFLDLF</sequence>
<evidence type="ECO:0000313" key="4">
    <source>
        <dbReference type="EMBL" id="MBU9695031.1"/>
    </source>
</evidence>
<dbReference type="Proteomes" id="UP001196248">
    <property type="component" value="Unassembled WGS sequence"/>
</dbReference>
<dbReference type="SUPFAM" id="SSF52499">
    <property type="entry name" value="Isochorismatase-like hydrolases"/>
    <property type="match status" value="1"/>
</dbReference>
<evidence type="ECO:0000256" key="1">
    <source>
        <dbReference type="ARBA" id="ARBA00006336"/>
    </source>
</evidence>
<feature type="domain" description="Isochorismatase-like" evidence="3">
    <location>
        <begin position="4"/>
        <end position="134"/>
    </location>
</feature>
<name>A0ABS6IU21_9LACO</name>
<evidence type="ECO:0000259" key="3">
    <source>
        <dbReference type="Pfam" id="PF00857"/>
    </source>
</evidence>
<gene>
    <name evidence="4" type="ORF">KSL82_03765</name>
</gene>
<dbReference type="Gene3D" id="3.40.50.850">
    <property type="entry name" value="Isochorismatase-like"/>
    <property type="match status" value="1"/>
</dbReference>
<dbReference type="RefSeq" id="WP_102168578.1">
    <property type="nucleotide sequence ID" value="NZ_CP117296.1"/>
</dbReference>
<dbReference type="CDD" id="cd01014">
    <property type="entry name" value="nicotinamidase_related"/>
    <property type="match status" value="1"/>
</dbReference>
<keyword evidence="2 4" id="KW-0378">Hydrolase</keyword>
<reference evidence="4 5" key="1">
    <citation type="submission" date="2021-06" db="EMBL/GenBank/DDBJ databases">
        <title>Limosilactobacillus angelus sp. nov., isolated from the human vagina.</title>
        <authorList>
            <person name="Chen Y.-S."/>
        </authorList>
    </citation>
    <scope>NUCLEOTIDE SEQUENCE [LARGE SCALE GENOMIC DNA]</scope>
    <source>
        <strain evidence="4 5">P5L02</strain>
    </source>
</reference>